<evidence type="ECO:0000313" key="2">
    <source>
        <dbReference type="EMBL" id="KAJ8373424.1"/>
    </source>
</evidence>
<evidence type="ECO:0000256" key="1">
    <source>
        <dbReference type="SAM" id="MobiDB-lite"/>
    </source>
</evidence>
<dbReference type="EMBL" id="JAINUG010000362">
    <property type="protein sequence ID" value="KAJ8373424.1"/>
    <property type="molecule type" value="Genomic_DNA"/>
</dbReference>
<feature type="compositionally biased region" description="Basic and acidic residues" evidence="1">
    <location>
        <begin position="12"/>
        <end position="24"/>
    </location>
</feature>
<proteinExistence type="predicted"/>
<feature type="region of interest" description="Disordered" evidence="1">
    <location>
        <begin position="1"/>
        <end position="58"/>
    </location>
</feature>
<name>A0AAD7RBK9_9TELE</name>
<sequence>MQARPDEEEGWEEGRENTGRRESRAGGTRSHKDKRLLTANRCRHLRLPTDTQQDEYSAGRIGEAAVPWGGALF</sequence>
<dbReference type="AlphaFoldDB" id="A0AAD7RBK9"/>
<comment type="caution">
    <text evidence="2">The sequence shown here is derived from an EMBL/GenBank/DDBJ whole genome shotgun (WGS) entry which is preliminary data.</text>
</comment>
<organism evidence="2 3">
    <name type="scientific">Aldrovandia affinis</name>
    <dbReference type="NCBI Taxonomy" id="143900"/>
    <lineage>
        <taxon>Eukaryota</taxon>
        <taxon>Metazoa</taxon>
        <taxon>Chordata</taxon>
        <taxon>Craniata</taxon>
        <taxon>Vertebrata</taxon>
        <taxon>Euteleostomi</taxon>
        <taxon>Actinopterygii</taxon>
        <taxon>Neopterygii</taxon>
        <taxon>Teleostei</taxon>
        <taxon>Notacanthiformes</taxon>
        <taxon>Halosauridae</taxon>
        <taxon>Aldrovandia</taxon>
    </lineage>
</organism>
<dbReference type="Proteomes" id="UP001221898">
    <property type="component" value="Unassembled WGS sequence"/>
</dbReference>
<reference evidence="2" key="1">
    <citation type="journal article" date="2023" name="Science">
        <title>Genome structures resolve the early diversification of teleost fishes.</title>
        <authorList>
            <person name="Parey E."/>
            <person name="Louis A."/>
            <person name="Montfort J."/>
            <person name="Bouchez O."/>
            <person name="Roques C."/>
            <person name="Iampietro C."/>
            <person name="Lluch J."/>
            <person name="Castinel A."/>
            <person name="Donnadieu C."/>
            <person name="Desvignes T."/>
            <person name="Floi Bucao C."/>
            <person name="Jouanno E."/>
            <person name="Wen M."/>
            <person name="Mejri S."/>
            <person name="Dirks R."/>
            <person name="Jansen H."/>
            <person name="Henkel C."/>
            <person name="Chen W.J."/>
            <person name="Zahm M."/>
            <person name="Cabau C."/>
            <person name="Klopp C."/>
            <person name="Thompson A.W."/>
            <person name="Robinson-Rechavi M."/>
            <person name="Braasch I."/>
            <person name="Lecointre G."/>
            <person name="Bobe J."/>
            <person name="Postlethwait J.H."/>
            <person name="Berthelot C."/>
            <person name="Roest Crollius H."/>
            <person name="Guiguen Y."/>
        </authorList>
    </citation>
    <scope>NUCLEOTIDE SEQUENCE</scope>
    <source>
        <strain evidence="2">NC1722</strain>
    </source>
</reference>
<feature type="compositionally biased region" description="Acidic residues" evidence="1">
    <location>
        <begin position="1"/>
        <end position="11"/>
    </location>
</feature>
<gene>
    <name evidence="2" type="ORF">AAFF_G00265510</name>
</gene>
<accession>A0AAD7RBK9</accession>
<evidence type="ECO:0000313" key="3">
    <source>
        <dbReference type="Proteomes" id="UP001221898"/>
    </source>
</evidence>
<keyword evidence="3" id="KW-1185">Reference proteome</keyword>
<protein>
    <submittedName>
        <fullName evidence="2">Uncharacterized protein</fullName>
    </submittedName>
</protein>